<evidence type="ECO:0000313" key="2">
    <source>
        <dbReference type="EMBL" id="MCO6043491.1"/>
    </source>
</evidence>
<reference evidence="2" key="1">
    <citation type="submission" date="2022-06" db="EMBL/GenBank/DDBJ databases">
        <title>Aeoliella straminimaris, a novel planctomycete from sediments.</title>
        <authorList>
            <person name="Vitorino I.R."/>
            <person name="Lage O.M."/>
        </authorList>
    </citation>
    <scope>NUCLEOTIDE SEQUENCE</scope>
    <source>
        <strain evidence="2">ICT_H6.2</strain>
    </source>
</reference>
<evidence type="ECO:0000256" key="1">
    <source>
        <dbReference type="SAM" id="Phobius"/>
    </source>
</evidence>
<dbReference type="AlphaFoldDB" id="A0A9X2FCI9"/>
<keyword evidence="1" id="KW-0812">Transmembrane</keyword>
<dbReference type="RefSeq" id="WP_252851597.1">
    <property type="nucleotide sequence ID" value="NZ_JAMXLR010000024.1"/>
</dbReference>
<accession>A0A9X2FCI9</accession>
<feature type="transmembrane region" description="Helical" evidence="1">
    <location>
        <begin position="133"/>
        <end position="152"/>
    </location>
</feature>
<evidence type="ECO:0000313" key="3">
    <source>
        <dbReference type="Proteomes" id="UP001155241"/>
    </source>
</evidence>
<keyword evidence="1" id="KW-1133">Transmembrane helix</keyword>
<organism evidence="2 3">
    <name type="scientific">Aeoliella straminimaris</name>
    <dbReference type="NCBI Taxonomy" id="2954799"/>
    <lineage>
        <taxon>Bacteria</taxon>
        <taxon>Pseudomonadati</taxon>
        <taxon>Planctomycetota</taxon>
        <taxon>Planctomycetia</taxon>
        <taxon>Pirellulales</taxon>
        <taxon>Lacipirellulaceae</taxon>
        <taxon>Aeoliella</taxon>
    </lineage>
</organism>
<dbReference type="EMBL" id="JAMXLR010000024">
    <property type="protein sequence ID" value="MCO6043491.1"/>
    <property type="molecule type" value="Genomic_DNA"/>
</dbReference>
<comment type="caution">
    <text evidence="2">The sequence shown here is derived from an EMBL/GenBank/DDBJ whole genome shotgun (WGS) entry which is preliminary data.</text>
</comment>
<protein>
    <submittedName>
        <fullName evidence="2">Uncharacterized protein</fullName>
    </submittedName>
</protein>
<gene>
    <name evidence="2" type="ORF">NG895_06190</name>
</gene>
<proteinExistence type="predicted"/>
<feature type="transmembrane region" description="Helical" evidence="1">
    <location>
        <begin position="64"/>
        <end position="89"/>
    </location>
</feature>
<name>A0A9X2FCI9_9BACT</name>
<keyword evidence="3" id="KW-1185">Reference proteome</keyword>
<keyword evidence="1" id="KW-0472">Membrane</keyword>
<feature type="transmembrane region" description="Helical" evidence="1">
    <location>
        <begin position="158"/>
        <end position="179"/>
    </location>
</feature>
<sequence>MEDENPYAAPQASLESTVPPLEEVGVVRDGKHLLLYEGATLPSRCFSCNQPATHPTKVSAVRNYGLWIAMRLGTIGLVVAGMLVARSYVPRSAEPLVTVAAVLAIALLYGVIRSNNATQFCFYTCTKHRMLRYLTVAIGWCGLLLLLGEAWLAELFPAAGQLDLLLPFIGCILISRVIARKARLQLRCVPNQQQPFMFHGFGGEFLESFPGADEA</sequence>
<feature type="transmembrane region" description="Helical" evidence="1">
    <location>
        <begin position="95"/>
        <end position="112"/>
    </location>
</feature>
<dbReference type="Proteomes" id="UP001155241">
    <property type="component" value="Unassembled WGS sequence"/>
</dbReference>